<feature type="region of interest" description="Disordered" evidence="1">
    <location>
        <begin position="25"/>
        <end position="55"/>
    </location>
</feature>
<dbReference type="EMBL" id="JAPPUX010000004">
    <property type="protein sequence ID" value="MCY4727534.1"/>
    <property type="molecule type" value="Genomic_DNA"/>
</dbReference>
<name>A0ABT4CF03_9ACTN</name>
<evidence type="ECO:0000256" key="2">
    <source>
        <dbReference type="SAM" id="Phobius"/>
    </source>
</evidence>
<dbReference type="Proteomes" id="UP001074726">
    <property type="component" value="Unassembled WGS sequence"/>
</dbReference>
<accession>A0ABT4CF03</accession>
<comment type="caution">
    <text evidence="3">The sequence shown here is derived from an EMBL/GenBank/DDBJ whole genome shotgun (WGS) entry which is preliminary data.</text>
</comment>
<organism evidence="3 4">
    <name type="scientific">Nocardioides pini</name>
    <dbReference type="NCBI Taxonomy" id="2975053"/>
    <lineage>
        <taxon>Bacteria</taxon>
        <taxon>Bacillati</taxon>
        <taxon>Actinomycetota</taxon>
        <taxon>Actinomycetes</taxon>
        <taxon>Propionibacteriales</taxon>
        <taxon>Nocardioidaceae</taxon>
        <taxon>Nocardioides</taxon>
    </lineage>
</organism>
<keyword evidence="2" id="KW-0812">Transmembrane</keyword>
<dbReference type="RefSeq" id="WP_268112490.1">
    <property type="nucleotide sequence ID" value="NZ_JAPPUX010000004.1"/>
</dbReference>
<keyword evidence="2" id="KW-0472">Membrane</keyword>
<gene>
    <name evidence="3" type="ORF">NYO98_14700</name>
</gene>
<sequence>MSRPEDESRAELAWREIVENYGERAVLDDPATATDEAAPAPVDPAPDDPAPLAAADLPEHLQDDDEVERREQAIAEAERFRPPPAPPFPVPRTWQRGLAWAGIFVAPLIALVIGLFSIYVNPLVGWVLVGWFVGGFAYLVLVMPKSPRDPWDDGSRI</sequence>
<keyword evidence="2" id="KW-1133">Transmembrane helix</keyword>
<protein>
    <submittedName>
        <fullName evidence="3">Uncharacterized protein</fullName>
    </submittedName>
</protein>
<feature type="transmembrane region" description="Helical" evidence="2">
    <location>
        <begin position="123"/>
        <end position="141"/>
    </location>
</feature>
<proteinExistence type="predicted"/>
<keyword evidence="4" id="KW-1185">Reference proteome</keyword>
<reference evidence="3" key="1">
    <citation type="submission" date="2022-08" db="EMBL/GenBank/DDBJ databases">
        <title>Genome sequencing of Nocardioides sp. STR2.</title>
        <authorList>
            <person name="So Y."/>
        </authorList>
    </citation>
    <scope>NUCLEOTIDE SEQUENCE</scope>
    <source>
        <strain evidence="3">STR2</strain>
    </source>
</reference>
<evidence type="ECO:0000313" key="3">
    <source>
        <dbReference type="EMBL" id="MCY4727534.1"/>
    </source>
</evidence>
<feature type="transmembrane region" description="Helical" evidence="2">
    <location>
        <begin position="98"/>
        <end position="117"/>
    </location>
</feature>
<evidence type="ECO:0000313" key="4">
    <source>
        <dbReference type="Proteomes" id="UP001074726"/>
    </source>
</evidence>
<evidence type="ECO:0000256" key="1">
    <source>
        <dbReference type="SAM" id="MobiDB-lite"/>
    </source>
</evidence>
<feature type="compositionally biased region" description="Low complexity" evidence="1">
    <location>
        <begin position="28"/>
        <end position="40"/>
    </location>
</feature>